<evidence type="ECO:0000256" key="8">
    <source>
        <dbReference type="ARBA" id="ARBA00023329"/>
    </source>
</evidence>
<feature type="compositionally biased region" description="Polar residues" evidence="10">
    <location>
        <begin position="1"/>
        <end position="10"/>
    </location>
</feature>
<dbReference type="PROSITE" id="PS50942">
    <property type="entry name" value="ENTH"/>
    <property type="match status" value="1"/>
</dbReference>
<keyword evidence="7" id="KW-0168">Coated pit</keyword>
<evidence type="ECO:0000256" key="10">
    <source>
        <dbReference type="SAM" id="MobiDB-lite"/>
    </source>
</evidence>
<name>A0A2U1L7B1_ARTAN</name>
<dbReference type="GO" id="GO:0048268">
    <property type="term" value="P:clathrin coat assembly"/>
    <property type="evidence" value="ECO:0007669"/>
    <property type="project" value="InterPro"/>
</dbReference>
<dbReference type="GO" id="GO:0005905">
    <property type="term" value="C:clathrin-coated pit"/>
    <property type="evidence" value="ECO:0007669"/>
    <property type="project" value="UniProtKB-SubCell"/>
</dbReference>
<dbReference type="Proteomes" id="UP000245207">
    <property type="component" value="Unassembled WGS sequence"/>
</dbReference>
<evidence type="ECO:0000313" key="13">
    <source>
        <dbReference type="Proteomes" id="UP000245207"/>
    </source>
</evidence>
<keyword evidence="13" id="KW-1185">Reference proteome</keyword>
<dbReference type="GO" id="GO:0005545">
    <property type="term" value="F:1-phosphatidylinositol binding"/>
    <property type="evidence" value="ECO:0007669"/>
    <property type="project" value="InterPro"/>
</dbReference>
<dbReference type="OrthoDB" id="44015at2759"/>
<dbReference type="InterPro" id="IPR008942">
    <property type="entry name" value="ENTH_VHS"/>
</dbReference>
<evidence type="ECO:0000313" key="12">
    <source>
        <dbReference type="EMBL" id="PWA44889.1"/>
    </source>
</evidence>
<evidence type="ECO:0000256" key="9">
    <source>
        <dbReference type="SAM" id="Coils"/>
    </source>
</evidence>
<keyword evidence="8" id="KW-0968">Cytoplasmic vesicle</keyword>
<dbReference type="SUPFAM" id="SSF89009">
    <property type="entry name" value="GAT-like domain"/>
    <property type="match status" value="1"/>
</dbReference>
<dbReference type="InterPro" id="IPR045192">
    <property type="entry name" value="AP180-like"/>
</dbReference>
<dbReference type="GO" id="GO:0000149">
    <property type="term" value="F:SNARE binding"/>
    <property type="evidence" value="ECO:0007669"/>
    <property type="project" value="TreeGrafter"/>
</dbReference>
<dbReference type="SMART" id="SM00273">
    <property type="entry name" value="ENTH"/>
    <property type="match status" value="1"/>
</dbReference>
<dbReference type="InterPro" id="IPR048050">
    <property type="entry name" value="ANTH_N_plant"/>
</dbReference>
<keyword evidence="6" id="KW-0472">Membrane</keyword>
<dbReference type="STRING" id="35608.A0A2U1L7B1"/>
<reference evidence="12 13" key="1">
    <citation type="journal article" date="2018" name="Mol. Plant">
        <title>The genome of Artemisia annua provides insight into the evolution of Asteraceae family and artemisinin biosynthesis.</title>
        <authorList>
            <person name="Shen Q."/>
            <person name="Zhang L."/>
            <person name="Liao Z."/>
            <person name="Wang S."/>
            <person name="Yan T."/>
            <person name="Shi P."/>
            <person name="Liu M."/>
            <person name="Fu X."/>
            <person name="Pan Q."/>
            <person name="Wang Y."/>
            <person name="Lv Z."/>
            <person name="Lu X."/>
            <person name="Zhang F."/>
            <person name="Jiang W."/>
            <person name="Ma Y."/>
            <person name="Chen M."/>
            <person name="Hao X."/>
            <person name="Li L."/>
            <person name="Tang Y."/>
            <person name="Lv G."/>
            <person name="Zhou Y."/>
            <person name="Sun X."/>
            <person name="Brodelius P.E."/>
            <person name="Rose J.K.C."/>
            <person name="Tang K."/>
        </authorList>
    </citation>
    <scope>NUCLEOTIDE SEQUENCE [LARGE SCALE GENOMIC DNA]</scope>
    <source>
        <strain evidence="13">cv. Huhao1</strain>
        <tissue evidence="12">Leaf</tissue>
    </source>
</reference>
<dbReference type="CDD" id="cd16987">
    <property type="entry name" value="ANTH_N_AP180_plant"/>
    <property type="match status" value="1"/>
</dbReference>
<dbReference type="PANTHER" id="PTHR22951:SF62">
    <property type="entry name" value="ASSEMBLY PLANT-LIKE PROTEIN, PUTATIVE-RELATED"/>
    <property type="match status" value="1"/>
</dbReference>
<keyword evidence="4" id="KW-0254">Endocytosis</keyword>
<evidence type="ECO:0000256" key="7">
    <source>
        <dbReference type="ARBA" id="ARBA00023176"/>
    </source>
</evidence>
<dbReference type="GO" id="GO:0005546">
    <property type="term" value="F:phosphatidylinositol-4,5-bisphosphate binding"/>
    <property type="evidence" value="ECO:0007669"/>
    <property type="project" value="TreeGrafter"/>
</dbReference>
<feature type="domain" description="ENTH" evidence="11">
    <location>
        <begin position="190"/>
        <end position="326"/>
    </location>
</feature>
<dbReference type="AlphaFoldDB" id="A0A2U1L7B1"/>
<proteinExistence type="predicted"/>
<dbReference type="InterPro" id="IPR013809">
    <property type="entry name" value="ENTH"/>
</dbReference>
<dbReference type="InterPro" id="IPR014712">
    <property type="entry name" value="ANTH_dom_sf"/>
</dbReference>
<feature type="coiled-coil region" evidence="9">
    <location>
        <begin position="50"/>
        <end position="77"/>
    </location>
</feature>
<dbReference type="EMBL" id="PKPP01011051">
    <property type="protein sequence ID" value="PWA44889.1"/>
    <property type="molecule type" value="Genomic_DNA"/>
</dbReference>
<evidence type="ECO:0000256" key="4">
    <source>
        <dbReference type="ARBA" id="ARBA00022583"/>
    </source>
</evidence>
<sequence length="523" mass="59132">MVVSRSSCTTEIKETGDEDSLGDVVSESHSSVITLRMREKRKGREITRRKRVRRKKVENLINENQELMKQLQICKGHVEGIAVAVRKDAYPKIMDLQALKAVGRIWQISSLEYKEWLKTLTSYSYVKLCIFFLNIPYAKTLSKKGLWNELQDYLGGFFTAGDHGSKINRSFAKKAIGVIKDQTSISIVKVAGNVAPDLEVLIVRATGHDKEPAEEKYIRDIINHTSYSRSYVSPCVSTISKRLSKTHDWIVALKGLMLIHRLFVDGDPAFGQEIVFASRKGKRVVNMSDFRDEAHSNSWDHSGFVKNYSMFLIRSLSSLLLSKGKDEKVVSPVREMKTYKVMERLNQLLCLFDRVLSYRPNGNAMNSKMVIGALHLILKESFSVYVDMCEAMGVLLDRFPQLSMMLVSRLLMNDLGVGRSAEFPKVQKITDDILGGLERILWENKKVSNPEISNETIPNINEIKALPPPETDARGNNLALALFSAPADVETNGTWEVFSYQESRPNWSNGFKDLTLSNVHSNA</sequence>
<protein>
    <submittedName>
        <fullName evidence="12">AP180 N-terminal homology (ANTH) domain-containing protein</fullName>
    </submittedName>
</protein>
<evidence type="ECO:0000256" key="5">
    <source>
        <dbReference type="ARBA" id="ARBA00023034"/>
    </source>
</evidence>
<dbReference type="Pfam" id="PF07651">
    <property type="entry name" value="ANTH"/>
    <property type="match status" value="1"/>
</dbReference>
<dbReference type="GO" id="GO:0032050">
    <property type="term" value="F:clathrin heavy chain binding"/>
    <property type="evidence" value="ECO:0007669"/>
    <property type="project" value="TreeGrafter"/>
</dbReference>
<accession>A0A2U1L7B1</accession>
<dbReference type="GO" id="GO:0030136">
    <property type="term" value="C:clathrin-coated vesicle"/>
    <property type="evidence" value="ECO:0007669"/>
    <property type="project" value="UniProtKB-SubCell"/>
</dbReference>
<dbReference type="GO" id="GO:0006900">
    <property type="term" value="P:vesicle budding from membrane"/>
    <property type="evidence" value="ECO:0007669"/>
    <property type="project" value="TreeGrafter"/>
</dbReference>
<dbReference type="InterPro" id="IPR011417">
    <property type="entry name" value="ANTH_dom"/>
</dbReference>
<evidence type="ECO:0000256" key="6">
    <source>
        <dbReference type="ARBA" id="ARBA00023136"/>
    </source>
</evidence>
<evidence type="ECO:0000259" key="11">
    <source>
        <dbReference type="PROSITE" id="PS50942"/>
    </source>
</evidence>
<evidence type="ECO:0000256" key="1">
    <source>
        <dbReference type="ARBA" id="ARBA00004132"/>
    </source>
</evidence>
<dbReference type="Gene3D" id="1.25.40.90">
    <property type="match status" value="1"/>
</dbReference>
<keyword evidence="5" id="KW-0333">Golgi apparatus</keyword>
<comment type="subcellular location">
    <subcellularLocation>
        <location evidence="1">Cytoplasmic vesicle</location>
        <location evidence="1">Clathrin-coated vesicle</location>
    </subcellularLocation>
    <subcellularLocation>
        <location evidence="2">Golgi apparatus</location>
    </subcellularLocation>
    <subcellularLocation>
        <location evidence="3">Membrane</location>
        <location evidence="3">Clathrin-coated pit</location>
    </subcellularLocation>
</comment>
<organism evidence="12 13">
    <name type="scientific">Artemisia annua</name>
    <name type="common">Sweet wormwood</name>
    <dbReference type="NCBI Taxonomy" id="35608"/>
    <lineage>
        <taxon>Eukaryota</taxon>
        <taxon>Viridiplantae</taxon>
        <taxon>Streptophyta</taxon>
        <taxon>Embryophyta</taxon>
        <taxon>Tracheophyta</taxon>
        <taxon>Spermatophyta</taxon>
        <taxon>Magnoliopsida</taxon>
        <taxon>eudicotyledons</taxon>
        <taxon>Gunneridae</taxon>
        <taxon>Pentapetalae</taxon>
        <taxon>asterids</taxon>
        <taxon>campanulids</taxon>
        <taxon>Asterales</taxon>
        <taxon>Asteraceae</taxon>
        <taxon>Asteroideae</taxon>
        <taxon>Anthemideae</taxon>
        <taxon>Artemisiinae</taxon>
        <taxon>Artemisia</taxon>
    </lineage>
</organism>
<keyword evidence="9" id="KW-0175">Coiled coil</keyword>
<feature type="region of interest" description="Disordered" evidence="10">
    <location>
        <begin position="1"/>
        <end position="23"/>
    </location>
</feature>
<dbReference type="PANTHER" id="PTHR22951">
    <property type="entry name" value="CLATHRIN ASSEMBLY PROTEIN"/>
    <property type="match status" value="1"/>
</dbReference>
<evidence type="ECO:0000256" key="3">
    <source>
        <dbReference type="ARBA" id="ARBA00004600"/>
    </source>
</evidence>
<dbReference type="SUPFAM" id="SSF48464">
    <property type="entry name" value="ENTH/VHS domain"/>
    <property type="match status" value="1"/>
</dbReference>
<gene>
    <name evidence="12" type="ORF">CTI12_AA524520</name>
</gene>
<dbReference type="GO" id="GO:0072583">
    <property type="term" value="P:clathrin-dependent endocytosis"/>
    <property type="evidence" value="ECO:0007669"/>
    <property type="project" value="InterPro"/>
</dbReference>
<dbReference type="GO" id="GO:0005794">
    <property type="term" value="C:Golgi apparatus"/>
    <property type="evidence" value="ECO:0007669"/>
    <property type="project" value="UniProtKB-SubCell"/>
</dbReference>
<comment type="caution">
    <text evidence="12">The sequence shown here is derived from an EMBL/GenBank/DDBJ whole genome shotgun (WGS) entry which is preliminary data.</text>
</comment>
<evidence type="ECO:0000256" key="2">
    <source>
        <dbReference type="ARBA" id="ARBA00004555"/>
    </source>
</evidence>
<dbReference type="Gene3D" id="1.20.58.150">
    <property type="entry name" value="ANTH domain"/>
    <property type="match status" value="1"/>
</dbReference>